<dbReference type="Proteomes" id="UP000001075">
    <property type="component" value="Unassembled WGS sequence"/>
</dbReference>
<evidence type="ECO:0000313" key="2">
    <source>
        <dbReference type="Proteomes" id="UP000001075"/>
    </source>
</evidence>
<evidence type="ECO:0000313" key="1">
    <source>
        <dbReference type="EMBL" id="EGW04956.1"/>
    </source>
</evidence>
<sequence>MPLRGMDVNETGMALACVLYRLPLFKMTCKETQKTYLPNFQVTQSSEEENV</sequence>
<proteinExistence type="predicted"/>
<dbReference type="EMBL" id="JH000086">
    <property type="protein sequence ID" value="EGW04956.1"/>
    <property type="molecule type" value="Genomic_DNA"/>
</dbReference>
<dbReference type="InParanoid" id="G3H013"/>
<reference evidence="2" key="1">
    <citation type="journal article" date="2011" name="Nat. Biotechnol.">
        <title>The genomic sequence of the Chinese hamster ovary (CHO)-K1 cell line.</title>
        <authorList>
            <person name="Xu X."/>
            <person name="Nagarajan H."/>
            <person name="Lewis N.E."/>
            <person name="Pan S."/>
            <person name="Cai Z."/>
            <person name="Liu X."/>
            <person name="Chen W."/>
            <person name="Xie M."/>
            <person name="Wang W."/>
            <person name="Hammond S."/>
            <person name="Andersen M.R."/>
            <person name="Neff N."/>
            <person name="Passarelli B."/>
            <person name="Koh W."/>
            <person name="Fan H.C."/>
            <person name="Wang J."/>
            <person name="Gui Y."/>
            <person name="Lee K.H."/>
            <person name="Betenbaugh M.J."/>
            <person name="Quake S.R."/>
            <person name="Famili I."/>
            <person name="Palsson B.O."/>
            <person name="Wang J."/>
        </authorList>
    </citation>
    <scope>NUCLEOTIDE SEQUENCE [LARGE SCALE GENOMIC DNA]</scope>
    <source>
        <strain evidence="2">CHO K1 cell line</strain>
    </source>
</reference>
<dbReference type="AlphaFoldDB" id="G3H013"/>
<gene>
    <name evidence="1" type="ORF">I79_003461</name>
</gene>
<organism evidence="1 2">
    <name type="scientific">Cricetulus griseus</name>
    <name type="common">Chinese hamster</name>
    <name type="synonym">Cricetulus barabensis griseus</name>
    <dbReference type="NCBI Taxonomy" id="10029"/>
    <lineage>
        <taxon>Eukaryota</taxon>
        <taxon>Metazoa</taxon>
        <taxon>Chordata</taxon>
        <taxon>Craniata</taxon>
        <taxon>Vertebrata</taxon>
        <taxon>Euteleostomi</taxon>
        <taxon>Mammalia</taxon>
        <taxon>Eutheria</taxon>
        <taxon>Euarchontoglires</taxon>
        <taxon>Glires</taxon>
        <taxon>Rodentia</taxon>
        <taxon>Myomorpha</taxon>
        <taxon>Muroidea</taxon>
        <taxon>Cricetidae</taxon>
        <taxon>Cricetinae</taxon>
        <taxon>Cricetulus</taxon>
    </lineage>
</organism>
<name>G3H013_CRIGR</name>
<protein>
    <submittedName>
        <fullName evidence="1">Uncharacterized protein</fullName>
    </submittedName>
</protein>
<accession>G3H013</accession>